<name>A0A9J7J2A2_SPOLT</name>
<dbReference type="RefSeq" id="XP_022834397.1">
    <property type="nucleotide sequence ID" value="XM_022978629.1"/>
</dbReference>
<dbReference type="AlphaFoldDB" id="A0A9J7J2A2"/>
<organism evidence="2 3">
    <name type="scientific">Spodoptera litura</name>
    <name type="common">Asian cotton leafworm</name>
    <dbReference type="NCBI Taxonomy" id="69820"/>
    <lineage>
        <taxon>Eukaryota</taxon>
        <taxon>Metazoa</taxon>
        <taxon>Ecdysozoa</taxon>
        <taxon>Arthropoda</taxon>
        <taxon>Hexapoda</taxon>
        <taxon>Insecta</taxon>
        <taxon>Pterygota</taxon>
        <taxon>Neoptera</taxon>
        <taxon>Endopterygota</taxon>
        <taxon>Lepidoptera</taxon>
        <taxon>Glossata</taxon>
        <taxon>Ditrysia</taxon>
        <taxon>Noctuoidea</taxon>
        <taxon>Noctuidae</taxon>
        <taxon>Amphipyrinae</taxon>
        <taxon>Spodoptera</taxon>
    </lineage>
</organism>
<reference evidence="3" key="1">
    <citation type="submission" date="2025-08" db="UniProtKB">
        <authorList>
            <consortium name="RefSeq"/>
        </authorList>
    </citation>
    <scope>IDENTIFICATION</scope>
    <source>
        <strain evidence="3">Ishihara</strain>
        <tissue evidence="3">Whole body</tissue>
    </source>
</reference>
<protein>
    <submittedName>
        <fullName evidence="3">Uncharacterized protein LOC111362097</fullName>
    </submittedName>
</protein>
<sequence length="114" mass="13686">MDYKTAIRLIQIYGSYWELWDRTCKEFHDKKLREELWNEIAKNFDIPKVILKSKLKSLASTYRREKCRENVSLSKSGDQRVPYKSKWFAYEAFQFLNDDVKLRRESIPSGTPLT</sequence>
<evidence type="ECO:0000313" key="3">
    <source>
        <dbReference type="RefSeq" id="XP_022834397.1"/>
    </source>
</evidence>
<gene>
    <name evidence="3" type="primary">LOC111362097</name>
</gene>
<dbReference type="PANTHER" id="PTHR21505:SF15">
    <property type="entry name" value="RE18252P"/>
    <property type="match status" value="1"/>
</dbReference>
<dbReference type="SMART" id="SM00595">
    <property type="entry name" value="MADF"/>
    <property type="match status" value="1"/>
</dbReference>
<dbReference type="GeneID" id="111362097"/>
<proteinExistence type="predicted"/>
<dbReference type="OrthoDB" id="8881252at2759"/>
<dbReference type="Proteomes" id="UP000301870">
    <property type="component" value="Unplaced"/>
</dbReference>
<feature type="domain" description="MADF" evidence="1">
    <location>
        <begin position="8"/>
        <end position="101"/>
    </location>
</feature>
<keyword evidence="2" id="KW-1185">Reference proteome</keyword>
<dbReference type="PANTHER" id="PTHR21505">
    <property type="entry name" value="MADF DOMAIN-CONTAINING PROTEIN-RELATED"/>
    <property type="match status" value="1"/>
</dbReference>
<accession>A0A9J7J2A2</accession>
<feature type="non-terminal residue" evidence="3">
    <location>
        <position position="114"/>
    </location>
</feature>
<dbReference type="PROSITE" id="PS51029">
    <property type="entry name" value="MADF"/>
    <property type="match status" value="1"/>
</dbReference>
<dbReference type="Pfam" id="PF10545">
    <property type="entry name" value="MADF_DNA_bdg"/>
    <property type="match status" value="1"/>
</dbReference>
<dbReference type="InterPro" id="IPR006578">
    <property type="entry name" value="MADF-dom"/>
</dbReference>
<evidence type="ECO:0000313" key="2">
    <source>
        <dbReference type="Proteomes" id="UP000301870"/>
    </source>
</evidence>
<evidence type="ECO:0000259" key="1">
    <source>
        <dbReference type="PROSITE" id="PS51029"/>
    </source>
</evidence>
<dbReference type="KEGG" id="sliu:111362097"/>